<evidence type="ECO:0000259" key="4">
    <source>
        <dbReference type="Pfam" id="PF11380"/>
    </source>
</evidence>
<dbReference type="GO" id="GO:0000271">
    <property type="term" value="P:polysaccharide biosynthetic process"/>
    <property type="evidence" value="ECO:0007669"/>
    <property type="project" value="UniProtKB-KW"/>
</dbReference>
<evidence type="ECO:0000313" key="6">
    <source>
        <dbReference type="EMBL" id="UTG69877.1"/>
    </source>
</evidence>
<dbReference type="InterPro" id="IPR047141">
    <property type="entry name" value="Stealth"/>
</dbReference>
<keyword evidence="3" id="KW-0270">Exopolysaccharide synthesis</keyword>
<dbReference type="InterPro" id="IPR031358">
    <property type="entry name" value="Stealth_CR1"/>
</dbReference>
<accession>A0A9X9HUH9</accession>
<comment type="similarity">
    <text evidence="1">Belongs to the stealth family.</text>
</comment>
<reference evidence="6" key="1">
    <citation type="submission" date="2021-04" db="EMBL/GenBank/DDBJ databases">
        <title>Characterizing Neisseria spp. as novel respiratory pathobionts in bronchiectasis.</title>
        <authorList>
            <person name="Li L."/>
            <person name="Mac Aogain M."/>
            <person name="Xu T."/>
            <person name="Jaggi T.K."/>
            <person name="Chan L.Y."/>
            <person name="Keir H.R."/>
            <person name="Dicker A.J."/>
            <person name="Qu J."/>
            <person name="Liu Y."/>
            <person name="Chen H.S."/>
            <person name="Koh M.S."/>
            <person name="Ong T.H."/>
            <person name="Lim A.Y.H."/>
            <person name="Abisheganaden J."/>
            <person name="Low T.B."/>
            <person name="Oliver B.G."/>
            <person name="Tan N.S."/>
            <person name="Fang M."/>
            <person name="Chalmers J.D."/>
            <person name="Chotirmall S.H."/>
        </authorList>
    </citation>
    <scope>NUCLEOTIDE SEQUENCE</scope>
    <source>
        <strain evidence="6">TT0077</strain>
    </source>
</reference>
<dbReference type="Pfam" id="PF11380">
    <property type="entry name" value="Stealth_CR2"/>
    <property type="match status" value="1"/>
</dbReference>
<evidence type="ECO:0000259" key="5">
    <source>
        <dbReference type="Pfam" id="PF17101"/>
    </source>
</evidence>
<dbReference type="PANTHER" id="PTHR24045">
    <property type="match status" value="1"/>
</dbReference>
<feature type="domain" description="Stealth protein CR1 conserved region 1" evidence="5">
    <location>
        <begin position="60"/>
        <end position="78"/>
    </location>
</feature>
<evidence type="ECO:0000256" key="2">
    <source>
        <dbReference type="ARBA" id="ARBA00022679"/>
    </source>
</evidence>
<sequence>MKKIQKFFKHPGLFFRDYFNKKYPVINNEQNVYEDDEYTLIKNSLKLSVLDATVKKDANIDVVFTWVNNQDPAWQKKYSVVAESFPCTALYSNDEARFTNHNELYYSVLSVQKFMPWIRNIYIITDAQTPSWLTPGKVDNIHLIDHTEIIEKQYLPTFNSHVIEANLHKIPNLSENFIYFNDDVFVARPLTKGHFFRSNGIASIFIAEKQLTTMQKKGVMTPTLHASFNCINLLKRRYSSYINMPLVHTYVPLKKSIYNLAWEQFETEIRSFLPNKLRTNYDLNMATFLVPWLMYLEGQSVFTHEICYYFNIRSAHALTQYCRLLNNKRVERQPHSFCANDFNSLRSIPNYQDKLITMLKNYYQI</sequence>
<dbReference type="GO" id="GO:0016772">
    <property type="term" value="F:transferase activity, transferring phosphorus-containing groups"/>
    <property type="evidence" value="ECO:0007669"/>
    <property type="project" value="InterPro"/>
</dbReference>
<dbReference type="InterPro" id="IPR021520">
    <property type="entry name" value="Stealth_CR2"/>
</dbReference>
<name>A0A9X9HUH9_NEISU</name>
<dbReference type="RefSeq" id="WP_254324320.1">
    <property type="nucleotide sequence ID" value="NZ_CP073115.1"/>
</dbReference>
<organism evidence="6 7">
    <name type="scientific">Neisseria subflava</name>
    <dbReference type="NCBI Taxonomy" id="28449"/>
    <lineage>
        <taxon>Bacteria</taxon>
        <taxon>Pseudomonadati</taxon>
        <taxon>Pseudomonadota</taxon>
        <taxon>Betaproteobacteria</taxon>
        <taxon>Neisseriales</taxon>
        <taxon>Neisseriaceae</taxon>
        <taxon>Neisseria</taxon>
    </lineage>
</organism>
<keyword evidence="2" id="KW-0808">Transferase</keyword>
<protein>
    <submittedName>
        <fullName evidence="6">Stealth CR1 domain-containing protein</fullName>
    </submittedName>
</protein>
<gene>
    <name evidence="6" type="ORF">KCG54_00395</name>
</gene>
<evidence type="ECO:0000313" key="7">
    <source>
        <dbReference type="Proteomes" id="UP001057296"/>
    </source>
</evidence>
<proteinExistence type="inferred from homology"/>
<dbReference type="AlphaFoldDB" id="A0A9X9HUH9"/>
<dbReference type="Pfam" id="PF17101">
    <property type="entry name" value="Stealth_CR1"/>
    <property type="match status" value="1"/>
</dbReference>
<dbReference type="EMBL" id="CP073115">
    <property type="protein sequence ID" value="UTG69877.1"/>
    <property type="molecule type" value="Genomic_DNA"/>
</dbReference>
<dbReference type="Proteomes" id="UP001057296">
    <property type="component" value="Chromosome"/>
</dbReference>
<evidence type="ECO:0000256" key="3">
    <source>
        <dbReference type="ARBA" id="ARBA00023169"/>
    </source>
</evidence>
<feature type="domain" description="Stealth protein CR2 conserved region 2" evidence="4">
    <location>
        <begin position="97"/>
        <end position="201"/>
    </location>
</feature>
<dbReference type="PANTHER" id="PTHR24045:SF0">
    <property type="entry name" value="N-ACETYLGLUCOSAMINE-1-PHOSPHOTRANSFERASE SUBUNITS ALPHA_BETA"/>
    <property type="match status" value="1"/>
</dbReference>
<evidence type="ECO:0000256" key="1">
    <source>
        <dbReference type="ARBA" id="ARBA00007583"/>
    </source>
</evidence>